<comment type="caution">
    <text evidence="2">The sequence shown here is derived from an EMBL/GenBank/DDBJ whole genome shotgun (WGS) entry which is preliminary data.</text>
</comment>
<dbReference type="AlphaFoldDB" id="A0AAV6P7I3"/>
<dbReference type="Pfam" id="PF10046">
    <property type="entry name" value="BLOC1_2"/>
    <property type="match status" value="1"/>
</dbReference>
<name>A0AAV6P7I3_9ROSI</name>
<feature type="non-terminal residue" evidence="2">
    <location>
        <position position="1"/>
    </location>
</feature>
<gene>
    <name evidence="2" type="primary">BLOS2</name>
    <name evidence="2" type="ORF">SDJN03_00427</name>
</gene>
<accession>A0AAV6P7I3</accession>
<dbReference type="EMBL" id="JAGKQH010000001">
    <property type="protein sequence ID" value="KAG6607085.1"/>
    <property type="molecule type" value="Genomic_DNA"/>
</dbReference>
<proteinExistence type="inferred from homology"/>
<dbReference type="InterPro" id="IPR019269">
    <property type="entry name" value="BLOC1_su2"/>
</dbReference>
<protein>
    <submittedName>
        <fullName evidence="2">Biogenesis of lysosome-related organelles complex 1 subunit 2</fullName>
    </submittedName>
</protein>
<reference evidence="2 3" key="1">
    <citation type="journal article" date="2021" name="Hortic Res">
        <title>The domestication of Cucurbita argyrosperma as revealed by the genome of its wild relative.</title>
        <authorList>
            <person name="Barrera-Redondo J."/>
            <person name="Sanchez-de la Vega G."/>
            <person name="Aguirre-Liguori J.A."/>
            <person name="Castellanos-Morales G."/>
            <person name="Gutierrez-Guerrero Y.T."/>
            <person name="Aguirre-Dugua X."/>
            <person name="Aguirre-Planter E."/>
            <person name="Tenaillon M.I."/>
            <person name="Lira-Saade R."/>
            <person name="Eguiarte L.E."/>
        </authorList>
    </citation>
    <scope>NUCLEOTIDE SEQUENCE [LARGE SCALE GENOMIC DNA]</scope>
    <source>
        <strain evidence="2">JBR-2021</strain>
    </source>
</reference>
<evidence type="ECO:0000313" key="2">
    <source>
        <dbReference type="EMBL" id="KAG6607085.1"/>
    </source>
</evidence>
<dbReference type="PANTHER" id="PTHR47882">
    <property type="entry name" value="BIOGENESIS OF LYSOSOME-RELATED ORGANELLES COMPLEX 1 SUBUNIT 2"/>
    <property type="match status" value="1"/>
</dbReference>
<dbReference type="PANTHER" id="PTHR47882:SF1">
    <property type="entry name" value="BIOGENESIS OF LYSOSOME-RELATED ORGANELLES COMPLEX 1 SUBUNIT 2"/>
    <property type="match status" value="1"/>
</dbReference>
<evidence type="ECO:0000256" key="1">
    <source>
        <dbReference type="ARBA" id="ARBA00008468"/>
    </source>
</evidence>
<sequence length="123" mass="13726">MAEKEEQQLPNSDELAESLNEFFTSVSEMIKSDLLGSSNQLALLEKMNIRVAEEYKGLGDVASGMRVFVEQLKAKSGGFDEYINQIEKIENQVTEFEAVISMLDKHISMLESKVLSVCQNSAT</sequence>
<dbReference type="Proteomes" id="UP000685013">
    <property type="component" value="Chromosome 1"/>
</dbReference>
<evidence type="ECO:0000313" key="3">
    <source>
        <dbReference type="Proteomes" id="UP000685013"/>
    </source>
</evidence>
<keyword evidence="3" id="KW-1185">Reference proteome</keyword>
<organism evidence="2 3">
    <name type="scientific">Cucurbita argyrosperma subsp. sororia</name>
    <dbReference type="NCBI Taxonomy" id="37648"/>
    <lineage>
        <taxon>Eukaryota</taxon>
        <taxon>Viridiplantae</taxon>
        <taxon>Streptophyta</taxon>
        <taxon>Embryophyta</taxon>
        <taxon>Tracheophyta</taxon>
        <taxon>Spermatophyta</taxon>
        <taxon>Magnoliopsida</taxon>
        <taxon>eudicotyledons</taxon>
        <taxon>Gunneridae</taxon>
        <taxon>Pentapetalae</taxon>
        <taxon>rosids</taxon>
        <taxon>fabids</taxon>
        <taxon>Cucurbitales</taxon>
        <taxon>Cucurbitaceae</taxon>
        <taxon>Cucurbiteae</taxon>
        <taxon>Cucurbita</taxon>
    </lineage>
</organism>
<comment type="similarity">
    <text evidence="1">Belongs to the BLOC1S2 family.</text>
</comment>